<dbReference type="AlphaFoldDB" id="A0A0B4WYZ3"/>
<name>A0A0B4WYZ3_9HYPH</name>
<sequence length="202" mass="22915">MIAVRHHDDQIAWCCRSSRYDRDRRFSMDWINRYIDEPLLSGAARTLRVWHVYTAQHPERLEPVWNLAALSFLAIASRYNLSGQPLVLSLAALFMLALPSIWKLASSARVGRGGYDARRYKSLRARAINKREAEWSLRMTVLFASAGLPFVTRIDDPIGSAFMAGACIWFVLTAPVKFYLEAAEPPAPDEGDRTHQGIFQFG</sequence>
<protein>
    <submittedName>
        <fullName evidence="1">Uncharacterized protein</fullName>
    </submittedName>
</protein>
<gene>
    <name evidence="1" type="ORF">RGR602_CH00804</name>
</gene>
<proteinExistence type="predicted"/>
<dbReference type="EMBL" id="CP006877">
    <property type="protein sequence ID" value="AJD40166.1"/>
    <property type="molecule type" value="Genomic_DNA"/>
</dbReference>
<dbReference type="KEGG" id="rga:RGR602_CH00804"/>
<dbReference type="Proteomes" id="UP000031368">
    <property type="component" value="Chromosome"/>
</dbReference>
<evidence type="ECO:0000313" key="2">
    <source>
        <dbReference type="Proteomes" id="UP000031368"/>
    </source>
</evidence>
<accession>A0A0B4WYZ3</accession>
<organism evidence="1 2">
    <name type="scientific">Rhizobium gallicum bv. gallicum R602sp</name>
    <dbReference type="NCBI Taxonomy" id="1041138"/>
    <lineage>
        <taxon>Bacteria</taxon>
        <taxon>Pseudomonadati</taxon>
        <taxon>Pseudomonadota</taxon>
        <taxon>Alphaproteobacteria</taxon>
        <taxon>Hyphomicrobiales</taxon>
        <taxon>Rhizobiaceae</taxon>
        <taxon>Rhizobium/Agrobacterium group</taxon>
        <taxon>Rhizobium</taxon>
    </lineage>
</organism>
<reference evidence="1 2" key="1">
    <citation type="submission" date="2013-11" db="EMBL/GenBank/DDBJ databases">
        <title>Complete genome sequence of Rhizobium gallicum bv. gallicum R602.</title>
        <authorList>
            <person name="Bustos P."/>
            <person name="Santamaria R.I."/>
            <person name="Lozano L."/>
            <person name="Acosta J.L."/>
            <person name="Ormeno-Orrillo E."/>
            <person name="Rogel M.A."/>
            <person name="Romero D."/>
            <person name="Cevallos M.A."/>
            <person name="Martinez-Romero E."/>
            <person name="Gonzalez V."/>
        </authorList>
    </citation>
    <scope>NUCLEOTIDE SEQUENCE [LARGE SCALE GENOMIC DNA]</scope>
    <source>
        <strain evidence="1 2">R602</strain>
    </source>
</reference>
<evidence type="ECO:0000313" key="1">
    <source>
        <dbReference type="EMBL" id="AJD40166.1"/>
    </source>
</evidence>
<keyword evidence="2" id="KW-1185">Reference proteome</keyword>
<dbReference type="HOGENOM" id="CLU_1389249_0_0_5"/>